<dbReference type="GO" id="GO:0005524">
    <property type="term" value="F:ATP binding"/>
    <property type="evidence" value="ECO:0007669"/>
    <property type="project" value="UniProtKB-KW"/>
</dbReference>
<comment type="catalytic activity">
    <reaction evidence="1">
        <text>ATP + protein L-histidine = ADP + protein N-phospho-L-histidine.</text>
        <dbReference type="EC" id="2.7.13.3"/>
    </reaction>
</comment>
<sequence>MTTATQVSGKKSRSRLGLRARVYLLLGGLLFVNMIGPIIMIWYAAMARDLYTTTADKDLAALTAAHELENALLNQKGYATYYYLSREPSWLLKLAESRRTFELWLERTRTELNAPEAAVLVEEIAAAYKRYAVAKDNVIDLYQQGRMESAKDQHWAVRDDFDGLRELCDRFKTFYRERMRRTSQLYLERTDLVMGVAVVGVVINATLGFFLAYVLVGQILDPIRRLAWGDHGKTVAVGLSDEVKAIGQKFRDLEKDVDQAHLDLEQSRDHLMQSEKLAMAGKLAAGVAHTIRNPLTSVKMRLFSLQRGLKLDPSQQEDFEVIAEEIGHIDTIVRNFLEFARPPKLTAQPVSLSAVVDTTLTLLKHRLESYNVAVTVDRSRPLPVLNADPDQLKEGLVNLVLNACEAMVEGGSIVIREETGVLEPHGPILAVRVIDTGPGIPPPLLERIFQPFFTTKGEGSGLGLAIVKRIVEEHGGWITAQSPEGRGASFTMVFPYEGERGWHRS</sequence>
<evidence type="ECO:0000256" key="1">
    <source>
        <dbReference type="ARBA" id="ARBA00000085"/>
    </source>
</evidence>
<evidence type="ECO:0000313" key="11">
    <source>
        <dbReference type="EMBL" id="MYL84779.1"/>
    </source>
</evidence>
<feature type="domain" description="Histidine kinase" evidence="10">
    <location>
        <begin position="286"/>
        <end position="498"/>
    </location>
</feature>
<dbReference type="PANTHER" id="PTHR43065:SF10">
    <property type="entry name" value="PEROXIDE STRESS-ACTIVATED HISTIDINE KINASE MAK3"/>
    <property type="match status" value="1"/>
</dbReference>
<keyword evidence="9" id="KW-0812">Transmembrane</keyword>
<dbReference type="InterPro" id="IPR036097">
    <property type="entry name" value="HisK_dim/P_sf"/>
</dbReference>
<organism evidence="11 12">
    <name type="scientific">Solidesulfovibrio aerotolerans</name>
    <dbReference type="NCBI Taxonomy" id="295255"/>
    <lineage>
        <taxon>Bacteria</taxon>
        <taxon>Pseudomonadati</taxon>
        <taxon>Thermodesulfobacteriota</taxon>
        <taxon>Desulfovibrionia</taxon>
        <taxon>Desulfovibrionales</taxon>
        <taxon>Desulfovibrionaceae</taxon>
        <taxon>Solidesulfovibrio</taxon>
    </lineage>
</organism>
<dbReference type="PRINTS" id="PR00344">
    <property type="entry name" value="BCTRLSENSOR"/>
</dbReference>
<dbReference type="InterPro" id="IPR004358">
    <property type="entry name" value="Sig_transdc_His_kin-like_C"/>
</dbReference>
<dbReference type="InterPro" id="IPR036890">
    <property type="entry name" value="HATPase_C_sf"/>
</dbReference>
<evidence type="ECO:0000256" key="2">
    <source>
        <dbReference type="ARBA" id="ARBA00012438"/>
    </source>
</evidence>
<dbReference type="OrthoDB" id="9781147at2"/>
<keyword evidence="12" id="KW-1185">Reference proteome</keyword>
<accession>A0A7C9IPZ0</accession>
<keyword evidence="9" id="KW-0472">Membrane</keyword>
<dbReference type="GO" id="GO:0000155">
    <property type="term" value="F:phosphorelay sensor kinase activity"/>
    <property type="evidence" value="ECO:0007669"/>
    <property type="project" value="InterPro"/>
</dbReference>
<dbReference type="Pfam" id="PF02518">
    <property type="entry name" value="HATPase_c"/>
    <property type="match status" value="1"/>
</dbReference>
<keyword evidence="9" id="KW-1133">Transmembrane helix</keyword>
<gene>
    <name evidence="11" type="ORF">GTA51_16825</name>
</gene>
<protein>
    <recommendedName>
        <fullName evidence="2">histidine kinase</fullName>
        <ecNumber evidence="2">2.7.13.3</ecNumber>
    </recommendedName>
</protein>
<dbReference type="SUPFAM" id="SSF55874">
    <property type="entry name" value="ATPase domain of HSP90 chaperone/DNA topoisomerase II/histidine kinase"/>
    <property type="match status" value="1"/>
</dbReference>
<feature type="transmembrane region" description="Helical" evidence="9">
    <location>
        <begin position="192"/>
        <end position="216"/>
    </location>
</feature>
<keyword evidence="3" id="KW-0597">Phosphoprotein</keyword>
<keyword evidence="6 11" id="KW-0418">Kinase</keyword>
<evidence type="ECO:0000256" key="5">
    <source>
        <dbReference type="ARBA" id="ARBA00022741"/>
    </source>
</evidence>
<dbReference type="AlphaFoldDB" id="A0A7C9IPZ0"/>
<evidence type="ECO:0000256" key="8">
    <source>
        <dbReference type="ARBA" id="ARBA00023012"/>
    </source>
</evidence>
<evidence type="ECO:0000256" key="4">
    <source>
        <dbReference type="ARBA" id="ARBA00022679"/>
    </source>
</evidence>
<keyword evidence="5" id="KW-0547">Nucleotide-binding</keyword>
<dbReference type="SMART" id="SM00387">
    <property type="entry name" value="HATPase_c"/>
    <property type="match status" value="1"/>
</dbReference>
<comment type="caution">
    <text evidence="11">The sequence shown here is derived from an EMBL/GenBank/DDBJ whole genome shotgun (WGS) entry which is preliminary data.</text>
</comment>
<dbReference type="InterPro" id="IPR005467">
    <property type="entry name" value="His_kinase_dom"/>
</dbReference>
<evidence type="ECO:0000259" key="10">
    <source>
        <dbReference type="PROSITE" id="PS50109"/>
    </source>
</evidence>
<dbReference type="EC" id="2.7.13.3" evidence="2"/>
<evidence type="ECO:0000256" key="3">
    <source>
        <dbReference type="ARBA" id="ARBA00022553"/>
    </source>
</evidence>
<dbReference type="SMART" id="SM00388">
    <property type="entry name" value="HisKA"/>
    <property type="match status" value="1"/>
</dbReference>
<keyword evidence="7" id="KW-0067">ATP-binding</keyword>
<dbReference type="CDD" id="cd00075">
    <property type="entry name" value="HATPase"/>
    <property type="match status" value="1"/>
</dbReference>
<evidence type="ECO:0000256" key="9">
    <source>
        <dbReference type="SAM" id="Phobius"/>
    </source>
</evidence>
<dbReference type="InterPro" id="IPR003594">
    <property type="entry name" value="HATPase_dom"/>
</dbReference>
<evidence type="ECO:0000313" key="12">
    <source>
        <dbReference type="Proteomes" id="UP000482487"/>
    </source>
</evidence>
<dbReference type="PANTHER" id="PTHR43065">
    <property type="entry name" value="SENSOR HISTIDINE KINASE"/>
    <property type="match status" value="1"/>
</dbReference>
<dbReference type="RefSeq" id="WP_160963115.1">
    <property type="nucleotide sequence ID" value="NZ_WVUD01000042.1"/>
</dbReference>
<name>A0A7C9IPZ0_9BACT</name>
<dbReference type="Proteomes" id="UP000482487">
    <property type="component" value="Unassembled WGS sequence"/>
</dbReference>
<feature type="transmembrane region" description="Helical" evidence="9">
    <location>
        <begin position="21"/>
        <end position="45"/>
    </location>
</feature>
<dbReference type="SUPFAM" id="SSF47384">
    <property type="entry name" value="Homodimeric domain of signal transducing histidine kinase"/>
    <property type="match status" value="1"/>
</dbReference>
<dbReference type="CDD" id="cd00082">
    <property type="entry name" value="HisKA"/>
    <property type="match status" value="1"/>
</dbReference>
<proteinExistence type="predicted"/>
<dbReference type="Pfam" id="PF00512">
    <property type="entry name" value="HisKA"/>
    <property type="match status" value="1"/>
</dbReference>
<evidence type="ECO:0000256" key="7">
    <source>
        <dbReference type="ARBA" id="ARBA00022840"/>
    </source>
</evidence>
<dbReference type="InterPro" id="IPR003661">
    <property type="entry name" value="HisK_dim/P_dom"/>
</dbReference>
<dbReference type="PROSITE" id="PS50109">
    <property type="entry name" value="HIS_KIN"/>
    <property type="match status" value="1"/>
</dbReference>
<dbReference type="Gene3D" id="3.30.565.10">
    <property type="entry name" value="Histidine kinase-like ATPase, C-terminal domain"/>
    <property type="match status" value="1"/>
</dbReference>
<keyword evidence="4" id="KW-0808">Transferase</keyword>
<evidence type="ECO:0000256" key="6">
    <source>
        <dbReference type="ARBA" id="ARBA00022777"/>
    </source>
</evidence>
<dbReference type="EMBL" id="WVUD01000042">
    <property type="protein sequence ID" value="MYL84779.1"/>
    <property type="molecule type" value="Genomic_DNA"/>
</dbReference>
<reference evidence="11 12" key="1">
    <citation type="submission" date="2020-01" db="EMBL/GenBank/DDBJ databases">
        <title>Genome sequence of Desulfovibrio aerotolerans DSM 16695(T).</title>
        <authorList>
            <person name="Karnachuk O."/>
            <person name="Avakyan M."/>
            <person name="Mardanov A."/>
            <person name="Kadnikov V."/>
            <person name="Ravin N."/>
        </authorList>
    </citation>
    <scope>NUCLEOTIDE SEQUENCE [LARGE SCALE GENOMIC DNA]</scope>
    <source>
        <strain evidence="11 12">DSM 16695</strain>
    </source>
</reference>
<dbReference type="Gene3D" id="1.10.287.130">
    <property type="match status" value="1"/>
</dbReference>
<keyword evidence="8" id="KW-0902">Two-component regulatory system</keyword>